<keyword evidence="8" id="KW-0472">Membrane</keyword>
<evidence type="ECO:0000256" key="2">
    <source>
        <dbReference type="ARBA" id="ARBA00022475"/>
    </source>
</evidence>
<keyword evidence="3 9" id="KW-0500">Molybdenum</keyword>
<feature type="domain" description="ABC transporter" evidence="10">
    <location>
        <begin position="1"/>
        <end position="235"/>
    </location>
</feature>
<dbReference type="InterPro" id="IPR003593">
    <property type="entry name" value="AAA+_ATPase"/>
</dbReference>
<dbReference type="InterPro" id="IPR004606">
    <property type="entry name" value="Mop_domain"/>
</dbReference>
<evidence type="ECO:0000313" key="13">
    <source>
        <dbReference type="Proteomes" id="UP000287798"/>
    </source>
</evidence>
<dbReference type="InterPro" id="IPR003439">
    <property type="entry name" value="ABC_transporter-like_ATP-bd"/>
</dbReference>
<dbReference type="PROSITE" id="PS00211">
    <property type="entry name" value="ABC_TRANSPORTER_1"/>
    <property type="match status" value="1"/>
</dbReference>
<dbReference type="OrthoDB" id="9802264at2"/>
<keyword evidence="4" id="KW-0997">Cell inner membrane</keyword>
<comment type="caution">
    <text evidence="12">The sequence shown here is derived from an EMBL/GenBank/DDBJ whole genome shotgun (WGS) entry which is preliminary data.</text>
</comment>
<gene>
    <name evidence="12" type="primary">modC</name>
    <name evidence="12" type="ORF">D6C00_09890</name>
</gene>
<accession>A0A426QKF0</accession>
<dbReference type="Pfam" id="PF03459">
    <property type="entry name" value="TOBE"/>
    <property type="match status" value="1"/>
</dbReference>
<dbReference type="InterPro" id="IPR008995">
    <property type="entry name" value="Mo/tungstate-bd_C_term_dom"/>
</dbReference>
<sequence length="359" mass="39304">MRLHFRFDHRRDGFHLQAAGEVPTAGITALFGPSGCGKSTLLRLIAGLERCNNGEVRMEQDIWQNEQTFLPPHHRPIGYVIQEGQLFPHLNVRDNLRYGWKRAGRSTEAAAGPDFDTVIALLGLTELLARRPEQLSGGQRQRVAIGRALLTRPRVLLLDEPLAALDREAKHAILPYLERLHRELALPVLYVSHDTDEVARIADRLLLMEAGRIQAAGELTGMLTHPDLPLARSEQAETVLEATISSHDTDYHLTRLRFAGGELSLATPAELATGEPVRIRILARDVSLALSPATDSSILNILPARVSEIRPLNPAQALVCLDLGGTPLLAHITHRSVDALGLAPGSPVYAQIKSVALLV</sequence>
<dbReference type="InterPro" id="IPR011868">
    <property type="entry name" value="ModC_ABC_ATP-bd"/>
</dbReference>
<dbReference type="EC" id="3.6.3.29" evidence="12"/>
<evidence type="ECO:0000256" key="9">
    <source>
        <dbReference type="PROSITE-ProRule" id="PRU01213"/>
    </source>
</evidence>
<evidence type="ECO:0000256" key="1">
    <source>
        <dbReference type="ARBA" id="ARBA00022448"/>
    </source>
</evidence>
<evidence type="ECO:0000256" key="3">
    <source>
        <dbReference type="ARBA" id="ARBA00022505"/>
    </source>
</evidence>
<evidence type="ECO:0000259" key="11">
    <source>
        <dbReference type="PROSITE" id="PS51866"/>
    </source>
</evidence>
<dbReference type="NCBIfam" id="TIGR02142">
    <property type="entry name" value="modC_ABC"/>
    <property type="match status" value="1"/>
</dbReference>
<dbReference type="GO" id="GO:0005524">
    <property type="term" value="F:ATP binding"/>
    <property type="evidence" value="ECO:0007669"/>
    <property type="project" value="UniProtKB-KW"/>
</dbReference>
<evidence type="ECO:0000259" key="10">
    <source>
        <dbReference type="PROSITE" id="PS50893"/>
    </source>
</evidence>
<evidence type="ECO:0000256" key="7">
    <source>
        <dbReference type="ARBA" id="ARBA00022967"/>
    </source>
</evidence>
<dbReference type="SUPFAM" id="SSF52540">
    <property type="entry name" value="P-loop containing nucleoside triphosphate hydrolases"/>
    <property type="match status" value="1"/>
</dbReference>
<protein>
    <submittedName>
        <fullName evidence="12">Molybdenum ABC transporter ATP-binding protein</fullName>
        <ecNumber evidence="12">3.6.3.29</ecNumber>
    </submittedName>
</protein>
<dbReference type="SUPFAM" id="SSF50331">
    <property type="entry name" value="MOP-like"/>
    <property type="match status" value="1"/>
</dbReference>
<keyword evidence="2" id="KW-1003">Cell membrane</keyword>
<organism evidence="12 13">
    <name type="scientific">Thiohalobacter thiocyanaticus</name>
    <dbReference type="NCBI Taxonomy" id="585455"/>
    <lineage>
        <taxon>Bacteria</taxon>
        <taxon>Pseudomonadati</taxon>
        <taxon>Pseudomonadota</taxon>
        <taxon>Gammaproteobacteria</taxon>
        <taxon>Thiohalobacterales</taxon>
        <taxon>Thiohalobacteraceae</taxon>
        <taxon>Thiohalobacter</taxon>
    </lineage>
</organism>
<dbReference type="InterPro" id="IPR050334">
    <property type="entry name" value="Molybdenum_import_ModC"/>
</dbReference>
<evidence type="ECO:0000256" key="5">
    <source>
        <dbReference type="ARBA" id="ARBA00022741"/>
    </source>
</evidence>
<dbReference type="InterPro" id="IPR017871">
    <property type="entry name" value="ABC_transporter-like_CS"/>
</dbReference>
<dbReference type="PROSITE" id="PS50893">
    <property type="entry name" value="ABC_TRANSPORTER_2"/>
    <property type="match status" value="1"/>
</dbReference>
<dbReference type="EMBL" id="QZMU01000001">
    <property type="protein sequence ID" value="RRQ22232.1"/>
    <property type="molecule type" value="Genomic_DNA"/>
</dbReference>
<dbReference type="PROSITE" id="PS51866">
    <property type="entry name" value="MOP"/>
    <property type="match status" value="1"/>
</dbReference>
<evidence type="ECO:0000256" key="4">
    <source>
        <dbReference type="ARBA" id="ARBA00022519"/>
    </source>
</evidence>
<dbReference type="PANTHER" id="PTHR43514:SF10">
    <property type="entry name" value="MOLYBDENUM IMPORT ATP-BINDING PROTEIN MODC 2"/>
    <property type="match status" value="1"/>
</dbReference>
<keyword evidence="5" id="KW-0547">Nucleotide-binding</keyword>
<keyword evidence="13" id="KW-1185">Reference proteome</keyword>
<keyword evidence="7" id="KW-1278">Translocase</keyword>
<dbReference type="PANTHER" id="PTHR43514">
    <property type="entry name" value="ABC TRANSPORTER I FAMILY MEMBER 10"/>
    <property type="match status" value="1"/>
</dbReference>
<dbReference type="SMART" id="SM00382">
    <property type="entry name" value="AAA"/>
    <property type="match status" value="1"/>
</dbReference>
<keyword evidence="1" id="KW-0813">Transport</keyword>
<dbReference type="InterPro" id="IPR027417">
    <property type="entry name" value="P-loop_NTPase"/>
</dbReference>
<evidence type="ECO:0000256" key="8">
    <source>
        <dbReference type="ARBA" id="ARBA00023136"/>
    </source>
</evidence>
<dbReference type="GO" id="GO:0016887">
    <property type="term" value="F:ATP hydrolysis activity"/>
    <property type="evidence" value="ECO:0007669"/>
    <property type="project" value="InterPro"/>
</dbReference>
<dbReference type="GO" id="GO:0016020">
    <property type="term" value="C:membrane"/>
    <property type="evidence" value="ECO:0007669"/>
    <property type="project" value="InterPro"/>
</dbReference>
<evidence type="ECO:0000313" key="12">
    <source>
        <dbReference type="EMBL" id="RRQ22232.1"/>
    </source>
</evidence>
<name>A0A426QKF0_9GAMM</name>
<dbReference type="Proteomes" id="UP000287798">
    <property type="component" value="Unassembled WGS sequence"/>
</dbReference>
<feature type="domain" description="Mop" evidence="11">
    <location>
        <begin position="295"/>
        <end position="359"/>
    </location>
</feature>
<proteinExistence type="predicted"/>
<keyword evidence="12" id="KW-0378">Hydrolase</keyword>
<dbReference type="GO" id="GO:0015098">
    <property type="term" value="F:molybdate ion transmembrane transporter activity"/>
    <property type="evidence" value="ECO:0007669"/>
    <property type="project" value="InterPro"/>
</dbReference>
<dbReference type="Pfam" id="PF00005">
    <property type="entry name" value="ABC_tran"/>
    <property type="match status" value="1"/>
</dbReference>
<dbReference type="RefSeq" id="WP_125181574.1">
    <property type="nucleotide sequence ID" value="NZ_QZMU01000001.1"/>
</dbReference>
<dbReference type="Gene3D" id="3.40.50.300">
    <property type="entry name" value="P-loop containing nucleotide triphosphate hydrolases"/>
    <property type="match status" value="1"/>
</dbReference>
<keyword evidence="6 12" id="KW-0067">ATP-binding</keyword>
<evidence type="ECO:0000256" key="6">
    <source>
        <dbReference type="ARBA" id="ARBA00022840"/>
    </source>
</evidence>
<dbReference type="AlphaFoldDB" id="A0A426QKF0"/>
<dbReference type="InterPro" id="IPR005116">
    <property type="entry name" value="Transp-assoc_OB_typ1"/>
</dbReference>
<dbReference type="GO" id="GO:0140359">
    <property type="term" value="F:ABC-type transporter activity"/>
    <property type="evidence" value="ECO:0007669"/>
    <property type="project" value="InterPro"/>
</dbReference>
<reference evidence="12 13" key="1">
    <citation type="journal article" date="2010" name="Int. J. Syst. Evol. Microbiol.">
        <title>Thiohalobacter thiocyanaticus gen. nov., sp. nov., a moderately halophilic, sulfur-oxidizing gammaproteobacterium from hypersaline lakes, that utilizes thiocyanate.</title>
        <authorList>
            <person name="Sorokin D.Y."/>
            <person name="Kovaleva O.L."/>
            <person name="Tourova T.P."/>
            <person name="Muyzer G."/>
        </authorList>
    </citation>
    <scope>NUCLEOTIDE SEQUENCE [LARGE SCALE GENOMIC DNA]</scope>
    <source>
        <strain evidence="12 13">Hrh1</strain>
    </source>
</reference>
<dbReference type="Gene3D" id="2.40.50.100">
    <property type="match status" value="1"/>
</dbReference>